<dbReference type="InterPro" id="IPR000195">
    <property type="entry name" value="Rab-GAP-TBC_dom"/>
</dbReference>
<accession>A0A7S1TC88</accession>
<dbReference type="PANTHER" id="PTHR22957">
    <property type="entry name" value="TBC1 DOMAIN FAMILY MEMBER GTPASE-ACTIVATING PROTEIN"/>
    <property type="match status" value="1"/>
</dbReference>
<reference evidence="7" key="1">
    <citation type="submission" date="2021-01" db="EMBL/GenBank/DDBJ databases">
        <authorList>
            <person name="Corre E."/>
            <person name="Pelletier E."/>
            <person name="Niang G."/>
            <person name="Scheremetjew M."/>
            <person name="Finn R."/>
            <person name="Kale V."/>
            <person name="Holt S."/>
            <person name="Cochrane G."/>
            <person name="Meng A."/>
            <person name="Brown T."/>
            <person name="Cohen L."/>
        </authorList>
    </citation>
    <scope>NUCLEOTIDE SEQUENCE</scope>
    <source>
        <strain evidence="7">SAG 36.94</strain>
    </source>
</reference>
<sequence length="328" mass="36992">MGGNHSGSLGLPSKRPSNEELEQLYWDVLRKPDTMDVGHVNNTRDPVDRIRKLLGKYGLPDNASEISVRHFPHSSLRGVVWKVLLRIGRIDVDGYVHLVSLGPSKDDEKIRSDASRTFARDGEFIRRVSREQISRLLNAFVHLKGNRKGAYIQSMSLLSAPFLYLMPEPEAFDCFRSFLASEIPEYVRNYAGVREGCKLLDEFLAIKAPDLHRRLTAHGLHAEHFAFSSISTLNAFPSVSDTVRLWDFELAFGAHWAVLFILARLVIASQRLLIRGDKGNAPLITRDLEEGFGIEASRVIEEARALSASLDAHLIDRLRVHPKMHIPD</sequence>
<dbReference type="Gene3D" id="1.10.472.80">
    <property type="entry name" value="Ypt/Rab-GAP domain of gyp1p, domain 3"/>
    <property type="match status" value="1"/>
</dbReference>
<dbReference type="AlphaFoldDB" id="A0A7S1TC88"/>
<organism evidence="7">
    <name type="scientific">Compsopogon caeruleus</name>
    <dbReference type="NCBI Taxonomy" id="31354"/>
    <lineage>
        <taxon>Eukaryota</taxon>
        <taxon>Rhodophyta</taxon>
        <taxon>Compsopogonophyceae</taxon>
        <taxon>Compsopogonales</taxon>
        <taxon>Compsopogonaceae</taxon>
        <taxon>Compsopogon</taxon>
    </lineage>
</organism>
<dbReference type="InterPro" id="IPR035969">
    <property type="entry name" value="Rab-GAP_TBC_sf"/>
</dbReference>
<keyword evidence="4" id="KW-0131">Cell cycle</keyword>
<evidence type="ECO:0000256" key="4">
    <source>
        <dbReference type="ARBA" id="ARBA00023306"/>
    </source>
</evidence>
<evidence type="ECO:0000313" key="7">
    <source>
        <dbReference type="EMBL" id="CAD9230050.1"/>
    </source>
</evidence>
<dbReference type="Gene3D" id="1.10.8.270">
    <property type="entry name" value="putative rabgap domain of human tbc1 domain family member 14 like domains"/>
    <property type="match status" value="1"/>
</dbReference>
<dbReference type="Pfam" id="PF00566">
    <property type="entry name" value="RabGAP-TBC"/>
    <property type="match status" value="1"/>
</dbReference>
<proteinExistence type="inferred from homology"/>
<dbReference type="PANTHER" id="PTHR22957:SF263">
    <property type="entry name" value="MITOTIC CHECK POINT PROTEIN BUB2"/>
    <property type="match status" value="1"/>
</dbReference>
<gene>
    <name evidence="7" type="ORF">CCAE0312_LOCUS2334</name>
</gene>
<dbReference type="GO" id="GO:0005096">
    <property type="term" value="F:GTPase activator activity"/>
    <property type="evidence" value="ECO:0007669"/>
    <property type="project" value="TreeGrafter"/>
</dbReference>
<name>A0A7S1TC88_9RHOD</name>
<evidence type="ECO:0000256" key="2">
    <source>
        <dbReference type="ARBA" id="ARBA00022490"/>
    </source>
</evidence>
<dbReference type="SMART" id="SM00164">
    <property type="entry name" value="TBC"/>
    <property type="match status" value="1"/>
</dbReference>
<dbReference type="PROSITE" id="PS50086">
    <property type="entry name" value="TBC_RABGAP"/>
    <property type="match status" value="1"/>
</dbReference>
<evidence type="ECO:0000259" key="6">
    <source>
        <dbReference type="PROSITE" id="PS50086"/>
    </source>
</evidence>
<keyword evidence="2" id="KW-0963">Cytoplasm</keyword>
<evidence type="ECO:0000256" key="3">
    <source>
        <dbReference type="ARBA" id="ARBA00023212"/>
    </source>
</evidence>
<comment type="subcellular location">
    <subcellularLocation>
        <location evidence="1">Cytoplasm</location>
        <location evidence="1">Cytoskeleton</location>
    </subcellularLocation>
</comment>
<keyword evidence="3" id="KW-0206">Cytoskeleton</keyword>
<evidence type="ECO:0000256" key="5">
    <source>
        <dbReference type="ARBA" id="ARBA00061049"/>
    </source>
</evidence>
<protein>
    <recommendedName>
        <fullName evidence="6">Rab-GAP TBC domain-containing protein</fullName>
    </recommendedName>
</protein>
<dbReference type="FunFam" id="1.10.8.270:FF:000035">
    <property type="entry name" value="Cell cycle arrest protein BUB2"/>
    <property type="match status" value="1"/>
</dbReference>
<feature type="domain" description="Rab-GAP TBC" evidence="6">
    <location>
        <begin position="71"/>
        <end position="253"/>
    </location>
</feature>
<dbReference type="EMBL" id="HBGH01004208">
    <property type="protein sequence ID" value="CAD9230050.1"/>
    <property type="molecule type" value="Transcribed_RNA"/>
</dbReference>
<dbReference type="SUPFAM" id="SSF47923">
    <property type="entry name" value="Ypt/Rab-GAP domain of gyp1p"/>
    <property type="match status" value="2"/>
</dbReference>
<dbReference type="GO" id="GO:0005856">
    <property type="term" value="C:cytoskeleton"/>
    <property type="evidence" value="ECO:0007669"/>
    <property type="project" value="UniProtKB-SubCell"/>
</dbReference>
<evidence type="ECO:0000256" key="1">
    <source>
        <dbReference type="ARBA" id="ARBA00004245"/>
    </source>
</evidence>
<comment type="similarity">
    <text evidence="5">Belongs to the BUB2 family.</text>
</comment>